<feature type="transmembrane region" description="Helical" evidence="7">
    <location>
        <begin position="428"/>
        <end position="448"/>
    </location>
</feature>
<feature type="transmembrane region" description="Helical" evidence="7">
    <location>
        <begin position="198"/>
        <end position="217"/>
    </location>
</feature>
<dbReference type="PROSITE" id="PS50850">
    <property type="entry name" value="MFS"/>
    <property type="match status" value="1"/>
</dbReference>
<reference evidence="9 10" key="1">
    <citation type="journal article" date="2016" name="Genome Biol. Evol.">
        <title>Draft genome sequence of an aflatoxigenic Aspergillus species, A. bombycis.</title>
        <authorList>
            <person name="Moore G.G."/>
            <person name="Mack B.M."/>
            <person name="Beltz S.B."/>
            <person name="Gilbert M.K."/>
        </authorList>
    </citation>
    <scope>NUCLEOTIDE SEQUENCE [LARGE SCALE GENOMIC DNA]</scope>
    <source>
        <strain evidence="10">NRRL 26010</strain>
    </source>
</reference>
<dbReference type="STRING" id="109264.A0A1F8A627"/>
<feature type="transmembrane region" description="Helical" evidence="7">
    <location>
        <begin position="338"/>
        <end position="358"/>
    </location>
</feature>
<evidence type="ECO:0000256" key="2">
    <source>
        <dbReference type="ARBA" id="ARBA00022448"/>
    </source>
</evidence>
<keyword evidence="2" id="KW-0813">Transport</keyword>
<evidence type="ECO:0000256" key="5">
    <source>
        <dbReference type="ARBA" id="ARBA00023136"/>
    </source>
</evidence>
<dbReference type="SUPFAM" id="SSF103473">
    <property type="entry name" value="MFS general substrate transporter"/>
    <property type="match status" value="1"/>
</dbReference>
<evidence type="ECO:0000313" key="10">
    <source>
        <dbReference type="Proteomes" id="UP000179179"/>
    </source>
</evidence>
<dbReference type="CDD" id="cd17502">
    <property type="entry name" value="MFS_Azr1_MDR_like"/>
    <property type="match status" value="1"/>
</dbReference>
<feature type="transmembrane region" description="Helical" evidence="7">
    <location>
        <begin position="49"/>
        <end position="75"/>
    </location>
</feature>
<dbReference type="AlphaFoldDB" id="A0A1F8A627"/>
<feature type="transmembrane region" description="Helical" evidence="7">
    <location>
        <begin position="370"/>
        <end position="391"/>
    </location>
</feature>
<keyword evidence="4 7" id="KW-1133">Transmembrane helix</keyword>
<feature type="transmembrane region" description="Helical" evidence="7">
    <location>
        <begin position="146"/>
        <end position="165"/>
    </location>
</feature>
<name>A0A1F8A627_9EURO</name>
<keyword evidence="5 7" id="KW-0472">Membrane</keyword>
<feature type="transmembrane region" description="Helical" evidence="7">
    <location>
        <begin position="111"/>
        <end position="134"/>
    </location>
</feature>
<dbReference type="InterPro" id="IPR011701">
    <property type="entry name" value="MFS"/>
</dbReference>
<feature type="transmembrane region" description="Helical" evidence="7">
    <location>
        <begin position="264"/>
        <end position="283"/>
    </location>
</feature>
<feature type="transmembrane region" description="Helical" evidence="7">
    <location>
        <begin position="295"/>
        <end position="318"/>
    </location>
</feature>
<evidence type="ECO:0000313" key="9">
    <source>
        <dbReference type="EMBL" id="OGM47143.1"/>
    </source>
</evidence>
<dbReference type="EMBL" id="LYCR01000025">
    <property type="protein sequence ID" value="OGM47143.1"/>
    <property type="molecule type" value="Genomic_DNA"/>
</dbReference>
<dbReference type="GO" id="GO:0022857">
    <property type="term" value="F:transmembrane transporter activity"/>
    <property type="evidence" value="ECO:0007669"/>
    <property type="project" value="InterPro"/>
</dbReference>
<keyword evidence="3 7" id="KW-0812">Transmembrane</keyword>
<comment type="caution">
    <text evidence="9">The sequence shown here is derived from an EMBL/GenBank/DDBJ whole genome shotgun (WGS) entry which is preliminary data.</text>
</comment>
<evidence type="ECO:0000256" key="6">
    <source>
        <dbReference type="SAM" id="MobiDB-lite"/>
    </source>
</evidence>
<sequence length="568" mass="59807">MPADESADHAPEQCSLDEKKSPGLQDANIDQQSSTSPSDEGEYPTGLRLIFIVVALVLAIFLTSLDFTIIATAIPRITDDFHSLGDVAWYGSAFFLVTAGFQTAWGKAYLFFSLKITFLLAIFIFEVGSLICGVAPSSVALIVGRAIAGLGAAGVNTGSFTLAAFCAPPQKRPIFTGLIGLSYGEREATTPTDLLAELIGSIGIASVVGPLLGGVFTEKATWRWCFYINLPVGAVSAIFIIVFFQSPPASKSTDTSSLWSKVMQMDPIGTFLMMASVTCYILAMQYGGLTHPWNSSVVIGLIVGFVAILAVLCGWEIYMGEMAMSCPRLVKKHAIPSAVGFFFFGSYIVVIYYLPIYFQSIDGTSAIGSGVHNLPFILAVSIFTVLSGILISMTGYPAPFVISGAAVGTIGCGLLYTFNIGTSTGKWIGYQILAGVGNGFGVQVPMIMAQGNTEPPDMAATTAILMCFQTVGGAFMQSGAQAAFANRLLIELPRTAPDVDPSAVVAAGATELKSFGASLDGIRLAYMDGIKVTFAFACASMGIAFLLAFFARRARIGGEAVKNAMAAA</sequence>
<organism evidence="9 10">
    <name type="scientific">Aspergillus bombycis</name>
    <dbReference type="NCBI Taxonomy" id="109264"/>
    <lineage>
        <taxon>Eukaryota</taxon>
        <taxon>Fungi</taxon>
        <taxon>Dikarya</taxon>
        <taxon>Ascomycota</taxon>
        <taxon>Pezizomycotina</taxon>
        <taxon>Eurotiomycetes</taxon>
        <taxon>Eurotiomycetidae</taxon>
        <taxon>Eurotiales</taxon>
        <taxon>Aspergillaceae</taxon>
        <taxon>Aspergillus</taxon>
    </lineage>
</organism>
<dbReference type="Proteomes" id="UP000179179">
    <property type="component" value="Unassembled WGS sequence"/>
</dbReference>
<gene>
    <name evidence="9" type="ORF">ABOM_004004</name>
</gene>
<dbReference type="GeneID" id="34447394"/>
<dbReference type="OrthoDB" id="10021397at2759"/>
<dbReference type="RefSeq" id="XP_022390860.1">
    <property type="nucleotide sequence ID" value="XM_022531134.1"/>
</dbReference>
<dbReference type="Gene3D" id="1.20.1250.20">
    <property type="entry name" value="MFS general substrate transporter like domains"/>
    <property type="match status" value="2"/>
</dbReference>
<feature type="transmembrane region" description="Helical" evidence="7">
    <location>
        <begin position="224"/>
        <end position="244"/>
    </location>
</feature>
<feature type="transmembrane region" description="Helical" evidence="7">
    <location>
        <begin position="397"/>
        <end position="416"/>
    </location>
</feature>
<dbReference type="GO" id="GO:0005886">
    <property type="term" value="C:plasma membrane"/>
    <property type="evidence" value="ECO:0007669"/>
    <property type="project" value="TreeGrafter"/>
</dbReference>
<dbReference type="PANTHER" id="PTHR23501">
    <property type="entry name" value="MAJOR FACILITATOR SUPERFAMILY"/>
    <property type="match status" value="1"/>
</dbReference>
<evidence type="ECO:0000256" key="1">
    <source>
        <dbReference type="ARBA" id="ARBA00004141"/>
    </source>
</evidence>
<feature type="transmembrane region" description="Helical" evidence="7">
    <location>
        <begin position="87"/>
        <end position="105"/>
    </location>
</feature>
<feature type="region of interest" description="Disordered" evidence="6">
    <location>
        <begin position="1"/>
        <end position="42"/>
    </location>
</feature>
<evidence type="ECO:0000256" key="7">
    <source>
        <dbReference type="SAM" id="Phobius"/>
    </source>
</evidence>
<dbReference type="InterPro" id="IPR036259">
    <property type="entry name" value="MFS_trans_sf"/>
</dbReference>
<dbReference type="PANTHER" id="PTHR23501:SF177">
    <property type="entry name" value="MAJOR FACILITATOR SUPERFAMILY (MFS) PROFILE DOMAIN-CONTAINING PROTEIN-RELATED"/>
    <property type="match status" value="1"/>
</dbReference>
<feature type="compositionally biased region" description="Polar residues" evidence="6">
    <location>
        <begin position="28"/>
        <end position="38"/>
    </location>
</feature>
<feature type="domain" description="Major facilitator superfamily (MFS) profile" evidence="8">
    <location>
        <begin position="52"/>
        <end position="556"/>
    </location>
</feature>
<dbReference type="InterPro" id="IPR020846">
    <property type="entry name" value="MFS_dom"/>
</dbReference>
<keyword evidence="10" id="KW-1185">Reference proteome</keyword>
<evidence type="ECO:0000259" key="8">
    <source>
        <dbReference type="PROSITE" id="PS50850"/>
    </source>
</evidence>
<proteinExistence type="predicted"/>
<comment type="subcellular location">
    <subcellularLocation>
        <location evidence="1">Membrane</location>
        <topology evidence="1">Multi-pass membrane protein</topology>
    </subcellularLocation>
</comment>
<evidence type="ECO:0000256" key="3">
    <source>
        <dbReference type="ARBA" id="ARBA00022692"/>
    </source>
</evidence>
<feature type="compositionally biased region" description="Basic and acidic residues" evidence="6">
    <location>
        <begin position="1"/>
        <end position="21"/>
    </location>
</feature>
<protein>
    <submittedName>
        <fullName evidence="9">Efflux pump antibiotic resistance protein</fullName>
    </submittedName>
</protein>
<accession>A0A1F8A627</accession>
<evidence type="ECO:0000256" key="4">
    <source>
        <dbReference type="ARBA" id="ARBA00022989"/>
    </source>
</evidence>
<dbReference type="Pfam" id="PF07690">
    <property type="entry name" value="MFS_1"/>
    <property type="match status" value="1"/>
</dbReference>
<feature type="transmembrane region" description="Helical" evidence="7">
    <location>
        <begin position="532"/>
        <end position="551"/>
    </location>
</feature>